<organism evidence="1 2">
    <name type="scientific">Avena sativa</name>
    <name type="common">Oat</name>
    <dbReference type="NCBI Taxonomy" id="4498"/>
    <lineage>
        <taxon>Eukaryota</taxon>
        <taxon>Viridiplantae</taxon>
        <taxon>Streptophyta</taxon>
        <taxon>Embryophyta</taxon>
        <taxon>Tracheophyta</taxon>
        <taxon>Spermatophyta</taxon>
        <taxon>Magnoliopsida</taxon>
        <taxon>Liliopsida</taxon>
        <taxon>Poales</taxon>
        <taxon>Poaceae</taxon>
        <taxon>BOP clade</taxon>
        <taxon>Pooideae</taxon>
        <taxon>Poodae</taxon>
        <taxon>Poeae</taxon>
        <taxon>Poeae Chloroplast Group 1 (Aveneae type)</taxon>
        <taxon>Aveninae</taxon>
        <taxon>Avena</taxon>
    </lineage>
</organism>
<dbReference type="Proteomes" id="UP001732700">
    <property type="component" value="Chromosome 1C"/>
</dbReference>
<accession>A0ACD5TND6</accession>
<reference evidence="1" key="2">
    <citation type="submission" date="2025-09" db="UniProtKB">
        <authorList>
            <consortium name="EnsemblPlants"/>
        </authorList>
    </citation>
    <scope>IDENTIFICATION</scope>
</reference>
<proteinExistence type="predicted"/>
<protein>
    <submittedName>
        <fullName evidence="1">Uncharacterized protein</fullName>
    </submittedName>
</protein>
<sequence>MQQHQGGGGGGGGLPQQFGLHPPEMAPFLPAGSAVQQRISMPEGPSPISSRPPAPAPMQHQQQLSNDLASAGAVGFDEEALAAAAAGEEGASGGAGGNRWPRQETLALLKIRSDMDAAFRDATLKGPLWEEVSRKLAEEGYRRNAKKCKEKFENVHKYYKRTKDTRAGRNDGKTYRFFQQLEALHGTAGAASPVAPPATAVGVPGVVGPSAVRPLAEPPPAAATAGMATPVVAGNLSFSTSNTEDYSDEEDDSDNEGTDDMGERGKRKRTSEGGAPAGAGSGKMMRFFEGLMKQVMERQEAMQQRFLEAIEKREQDRMIREEAWRRQEMARLVREQEILAQERAMAATRDAAVLSFIQKITGQTIPMPSIAAPAITFMPPPPPSSQNHATPIAFSVAPPPSSQIPATASTHSQRQPSPRPQKPPTMPPAAPQPLKSPAAATPQPLMSPAPATPQPPPQQQALVVHQSSTDIVMTPAETPPDASGYDGSGGGSGAASSSRWPKAEVHALIQLRSNLDMRYQEAGPKGPLWEEISAGMRRMGYSRSSKRCKEKWENINKYFKKVKESNKKRPEDSKTCPYFHQLEALYRNKAALGSPSGAGSVAALPPPAAEHANASPQDRIEAFTIAAPISQTARQPHTLPPVAKNGVTNNDGNGHGVGGAPGGKQMHASNGGSVAANRFVFSEAGGRAATKKPEDIMKETTMTPQPQPQVSQQATINSYSRTGGGGGAADSDNMDEEEEDEDDYDDEEEDDEDLDGNKMQYEMFQRQQHQHQHQHHNVVRANTGATSGGGNPPGTTAPSAAAAATTTAGSFLGMVQ</sequence>
<name>A0ACD5TND6_AVESA</name>
<keyword evidence="2" id="KW-1185">Reference proteome</keyword>
<evidence type="ECO:0000313" key="1">
    <source>
        <dbReference type="EnsemblPlants" id="AVESA.00010b.r2.1CG0089990.1.CDS"/>
    </source>
</evidence>
<reference evidence="1" key="1">
    <citation type="submission" date="2021-05" db="EMBL/GenBank/DDBJ databases">
        <authorList>
            <person name="Scholz U."/>
            <person name="Mascher M."/>
            <person name="Fiebig A."/>
        </authorList>
    </citation>
    <scope>NUCLEOTIDE SEQUENCE [LARGE SCALE GENOMIC DNA]</scope>
</reference>
<evidence type="ECO:0000313" key="2">
    <source>
        <dbReference type="Proteomes" id="UP001732700"/>
    </source>
</evidence>
<dbReference type="EnsemblPlants" id="AVESA.00010b.r2.1CG0089990.1">
    <property type="protein sequence ID" value="AVESA.00010b.r2.1CG0089990.1.CDS"/>
    <property type="gene ID" value="AVESA.00010b.r2.1CG0089990"/>
</dbReference>